<accession>A0A2P1JXL5</accession>
<name>A0A2P1JXL5_9CAUD</name>
<dbReference type="Proteomes" id="UP000241290">
    <property type="component" value="Genome"/>
</dbReference>
<dbReference type="RefSeq" id="YP_010059141.1">
    <property type="nucleotide sequence ID" value="NC_054724.1"/>
</dbReference>
<gene>
    <name evidence="1" type="primary">119</name>
    <name evidence="1" type="ORF">SEA_FINCH_119</name>
</gene>
<sequence>MATTKYLSVEEAREQWAAKYFPDTPREVYEHIIPEFPEGTREYAEYHAELTRVLAIPGELDGFLARLDNIKKKDL</sequence>
<dbReference type="EMBL" id="MG962366">
    <property type="protein sequence ID" value="AVO25050.1"/>
    <property type="molecule type" value="Genomic_DNA"/>
</dbReference>
<organism evidence="1 2">
    <name type="scientific">Rhodococcus phage Finch</name>
    <dbReference type="NCBI Taxonomy" id="2094144"/>
    <lineage>
        <taxon>Viruses</taxon>
        <taxon>Duplodnaviria</taxon>
        <taxon>Heunggongvirae</taxon>
        <taxon>Uroviricota</taxon>
        <taxon>Caudoviricetes</taxon>
        <taxon>Finchvirus</taxon>
        <taxon>Finchvirus finch</taxon>
    </lineage>
</organism>
<reference evidence="2" key="1">
    <citation type="submission" date="2018-02" db="EMBL/GenBank/DDBJ databases">
        <authorList>
            <person name="Cohen D.B."/>
            <person name="Kent A.D."/>
        </authorList>
    </citation>
    <scope>NUCLEOTIDE SEQUENCE [LARGE SCALE GENOMIC DNA]</scope>
</reference>
<keyword evidence="2" id="KW-1185">Reference proteome</keyword>
<dbReference type="GeneID" id="64766372"/>
<proteinExistence type="predicted"/>
<dbReference type="KEGG" id="vg:64766372"/>
<evidence type="ECO:0000313" key="2">
    <source>
        <dbReference type="Proteomes" id="UP000241290"/>
    </source>
</evidence>
<protein>
    <submittedName>
        <fullName evidence="1">Uncharacterized protein</fullName>
    </submittedName>
</protein>
<evidence type="ECO:0000313" key="1">
    <source>
        <dbReference type="EMBL" id="AVO25050.1"/>
    </source>
</evidence>